<keyword evidence="8" id="KW-0472">Membrane</keyword>
<dbReference type="PROSITE" id="PS50868">
    <property type="entry name" value="POST_SET"/>
    <property type="match status" value="1"/>
</dbReference>
<dbReference type="InterPro" id="IPR046341">
    <property type="entry name" value="SET_dom_sf"/>
</dbReference>
<reference evidence="11 12" key="1">
    <citation type="submission" date="2018-10" db="EMBL/GenBank/DDBJ databases">
        <authorList>
            <consortium name="Pathogen Informatics"/>
        </authorList>
    </citation>
    <scope>NUCLEOTIDE SEQUENCE [LARGE SCALE GENOMIC DNA]</scope>
</reference>
<evidence type="ECO:0000313" key="11">
    <source>
        <dbReference type="EMBL" id="VDD82836.1"/>
    </source>
</evidence>
<keyword evidence="4" id="KW-0808">Transferase</keyword>
<dbReference type="AlphaFoldDB" id="A0A3P6I5Y5"/>
<evidence type="ECO:0000256" key="7">
    <source>
        <dbReference type="ARBA" id="ARBA00022833"/>
    </source>
</evidence>
<keyword evidence="12" id="KW-1185">Reference proteome</keyword>
<evidence type="ECO:0000256" key="5">
    <source>
        <dbReference type="ARBA" id="ARBA00022691"/>
    </source>
</evidence>
<keyword evidence="8" id="KW-0812">Transmembrane</keyword>
<evidence type="ECO:0000259" key="9">
    <source>
        <dbReference type="PROSITE" id="PS50280"/>
    </source>
</evidence>
<accession>A0A3P6I5Y5</accession>
<dbReference type="EMBL" id="UXSR01005583">
    <property type="protein sequence ID" value="VDD82836.1"/>
    <property type="molecule type" value="Genomic_DNA"/>
</dbReference>
<dbReference type="PANTHER" id="PTHR46223">
    <property type="entry name" value="HISTONE-LYSINE N-METHYLTRANSFERASE SUV39H"/>
    <property type="match status" value="1"/>
</dbReference>
<dbReference type="GO" id="GO:0008168">
    <property type="term" value="F:methyltransferase activity"/>
    <property type="evidence" value="ECO:0007669"/>
    <property type="project" value="UniProtKB-KW"/>
</dbReference>
<dbReference type="InterPro" id="IPR003616">
    <property type="entry name" value="Post-SET_dom"/>
</dbReference>
<keyword evidence="6" id="KW-0479">Metal-binding</keyword>
<keyword evidence="5" id="KW-0949">S-adenosyl-L-methionine</keyword>
<evidence type="ECO:0000256" key="4">
    <source>
        <dbReference type="ARBA" id="ARBA00022679"/>
    </source>
</evidence>
<organism evidence="11 12">
    <name type="scientific">Mesocestoides corti</name>
    <name type="common">Flatworm</name>
    <dbReference type="NCBI Taxonomy" id="53468"/>
    <lineage>
        <taxon>Eukaryota</taxon>
        <taxon>Metazoa</taxon>
        <taxon>Spiralia</taxon>
        <taxon>Lophotrochozoa</taxon>
        <taxon>Platyhelminthes</taxon>
        <taxon>Cestoda</taxon>
        <taxon>Eucestoda</taxon>
        <taxon>Cyclophyllidea</taxon>
        <taxon>Mesocestoididae</taxon>
        <taxon>Mesocestoides</taxon>
    </lineage>
</organism>
<dbReference type="Gene3D" id="2.170.270.10">
    <property type="entry name" value="SET domain"/>
    <property type="match status" value="1"/>
</dbReference>
<dbReference type="OrthoDB" id="616263at2759"/>
<dbReference type="GO" id="GO:0005694">
    <property type="term" value="C:chromosome"/>
    <property type="evidence" value="ECO:0007669"/>
    <property type="project" value="UniProtKB-SubCell"/>
</dbReference>
<evidence type="ECO:0000256" key="3">
    <source>
        <dbReference type="ARBA" id="ARBA00022603"/>
    </source>
</evidence>
<evidence type="ECO:0000256" key="6">
    <source>
        <dbReference type="ARBA" id="ARBA00022723"/>
    </source>
</evidence>
<feature type="domain" description="Post-SET" evidence="10">
    <location>
        <begin position="252"/>
        <end position="268"/>
    </location>
</feature>
<keyword evidence="3" id="KW-0489">Methyltransferase</keyword>
<dbReference type="GO" id="GO:0032259">
    <property type="term" value="P:methylation"/>
    <property type="evidence" value="ECO:0007669"/>
    <property type="project" value="UniProtKB-KW"/>
</dbReference>
<gene>
    <name evidence="11" type="ORF">MCOS_LOCUS8839</name>
</gene>
<dbReference type="PROSITE" id="PS50280">
    <property type="entry name" value="SET"/>
    <property type="match status" value="1"/>
</dbReference>
<dbReference type="Pfam" id="PF00856">
    <property type="entry name" value="SET"/>
    <property type="match status" value="1"/>
</dbReference>
<evidence type="ECO:0000256" key="8">
    <source>
        <dbReference type="SAM" id="Phobius"/>
    </source>
</evidence>
<dbReference type="InterPro" id="IPR001214">
    <property type="entry name" value="SET_dom"/>
</dbReference>
<dbReference type="InterPro" id="IPR050973">
    <property type="entry name" value="H3K9_Histone-Lys_N-MTase"/>
</dbReference>
<feature type="transmembrane region" description="Helical" evidence="8">
    <location>
        <begin position="12"/>
        <end position="29"/>
    </location>
</feature>
<dbReference type="GO" id="GO:0046872">
    <property type="term" value="F:metal ion binding"/>
    <property type="evidence" value="ECO:0007669"/>
    <property type="project" value="UniProtKB-KW"/>
</dbReference>
<keyword evidence="2" id="KW-0158">Chromosome</keyword>
<comment type="subcellular location">
    <subcellularLocation>
        <location evidence="1">Chromosome</location>
    </subcellularLocation>
</comment>
<keyword evidence="8" id="KW-1133">Transmembrane helix</keyword>
<dbReference type="STRING" id="53468.A0A3P6I5Y5"/>
<evidence type="ECO:0000256" key="1">
    <source>
        <dbReference type="ARBA" id="ARBA00004286"/>
    </source>
</evidence>
<dbReference type="Proteomes" id="UP000267029">
    <property type="component" value="Unassembled WGS sequence"/>
</dbReference>
<dbReference type="PANTHER" id="PTHR46223:SF3">
    <property type="entry name" value="HISTONE-LYSINE N-METHYLTRANSFERASE SET-23"/>
    <property type="match status" value="1"/>
</dbReference>
<dbReference type="SUPFAM" id="SSF82199">
    <property type="entry name" value="SET domain"/>
    <property type="match status" value="1"/>
</dbReference>
<feature type="domain" description="SET" evidence="9">
    <location>
        <begin position="131"/>
        <end position="242"/>
    </location>
</feature>
<dbReference type="SMART" id="SM00317">
    <property type="entry name" value="SET"/>
    <property type="match status" value="1"/>
</dbReference>
<name>A0A3P6I5Y5_MESCO</name>
<evidence type="ECO:0000256" key="2">
    <source>
        <dbReference type="ARBA" id="ARBA00022454"/>
    </source>
</evidence>
<evidence type="ECO:0000259" key="10">
    <source>
        <dbReference type="PROSITE" id="PS50868"/>
    </source>
</evidence>
<sequence>MRDAHEHKNVKFFVMFLVLFWLCIAIRLLRTSNCNYQNSSNLALVGVIESPYDQVKQHHKSANYLSFCHKSPFTSILLCLGCACEGDCALSRNCVCLQLSEGRNYDPNDYLFCTCQQGTCRNRLVQYYERDKAAVKTCNAGAKGRGVRATRNFRQGNFVCVVAGHYMECNLEEAGLRRDNRETVTIVDCNIRSQLPTTSLFNHSCNPNMTIIPVRVDSMRPILALFAIRDIKAKEELTYSYFERSCEDSQIFGVHCLCGEANCRGLLPFCV</sequence>
<evidence type="ECO:0008006" key="13">
    <source>
        <dbReference type="Google" id="ProtNLM"/>
    </source>
</evidence>
<evidence type="ECO:0000313" key="12">
    <source>
        <dbReference type="Proteomes" id="UP000267029"/>
    </source>
</evidence>
<protein>
    <recommendedName>
        <fullName evidence="13">Histone-lysine N-methyltransferase</fullName>
    </recommendedName>
</protein>
<keyword evidence="7" id="KW-0862">Zinc</keyword>
<proteinExistence type="predicted"/>